<proteinExistence type="predicted"/>
<name>A0A0E9PY94_ANGAN</name>
<sequence length="34" mass="4028">MNIGQHLCWCCGDLVSLYWNCQYLFIALPFHLPK</sequence>
<protein>
    <submittedName>
        <fullName evidence="1">Uncharacterized protein</fullName>
    </submittedName>
</protein>
<reference evidence="1" key="1">
    <citation type="submission" date="2014-11" db="EMBL/GenBank/DDBJ databases">
        <authorList>
            <person name="Amaro Gonzalez C."/>
        </authorList>
    </citation>
    <scope>NUCLEOTIDE SEQUENCE</scope>
</reference>
<dbReference type="AlphaFoldDB" id="A0A0E9PY94"/>
<organism evidence="1">
    <name type="scientific">Anguilla anguilla</name>
    <name type="common">European freshwater eel</name>
    <name type="synonym">Muraena anguilla</name>
    <dbReference type="NCBI Taxonomy" id="7936"/>
    <lineage>
        <taxon>Eukaryota</taxon>
        <taxon>Metazoa</taxon>
        <taxon>Chordata</taxon>
        <taxon>Craniata</taxon>
        <taxon>Vertebrata</taxon>
        <taxon>Euteleostomi</taxon>
        <taxon>Actinopterygii</taxon>
        <taxon>Neopterygii</taxon>
        <taxon>Teleostei</taxon>
        <taxon>Anguilliformes</taxon>
        <taxon>Anguillidae</taxon>
        <taxon>Anguilla</taxon>
    </lineage>
</organism>
<reference evidence="1" key="2">
    <citation type="journal article" date="2015" name="Fish Shellfish Immunol.">
        <title>Early steps in the European eel (Anguilla anguilla)-Vibrio vulnificus interaction in the gills: Role of the RtxA13 toxin.</title>
        <authorList>
            <person name="Callol A."/>
            <person name="Pajuelo D."/>
            <person name="Ebbesson L."/>
            <person name="Teles M."/>
            <person name="MacKenzie S."/>
            <person name="Amaro C."/>
        </authorList>
    </citation>
    <scope>NUCLEOTIDE SEQUENCE</scope>
</reference>
<evidence type="ECO:0000313" key="1">
    <source>
        <dbReference type="EMBL" id="JAH08828.1"/>
    </source>
</evidence>
<accession>A0A0E9PY94</accession>
<dbReference type="EMBL" id="GBXM01099749">
    <property type="protein sequence ID" value="JAH08828.1"/>
    <property type="molecule type" value="Transcribed_RNA"/>
</dbReference>